<proteinExistence type="predicted"/>
<feature type="chain" id="PRO_5015727859" description="Lipoprotein" evidence="1">
    <location>
        <begin position="21"/>
        <end position="45"/>
    </location>
</feature>
<reference evidence="2 3" key="1">
    <citation type="submission" date="2018-01" db="EMBL/GenBank/DDBJ databases">
        <title>Genomic Encyclopedia of Type Strains, Phase III (KMG-III): the genomes of soil and plant-associated and newly described type strains.</title>
        <authorList>
            <person name="Whitman W."/>
        </authorList>
    </citation>
    <scope>NUCLEOTIDE SEQUENCE [LARGE SCALE GENOMIC DNA]</scope>
    <source>
        <strain evidence="2 3">1131</strain>
    </source>
</reference>
<evidence type="ECO:0000313" key="3">
    <source>
        <dbReference type="Proteomes" id="UP000236919"/>
    </source>
</evidence>
<dbReference type="EMBL" id="PQFZ01000012">
    <property type="protein sequence ID" value="POR49278.1"/>
    <property type="molecule type" value="Genomic_DNA"/>
</dbReference>
<keyword evidence="1" id="KW-0732">Signal</keyword>
<dbReference type="Proteomes" id="UP000236919">
    <property type="component" value="Unassembled WGS sequence"/>
</dbReference>
<evidence type="ECO:0008006" key="4">
    <source>
        <dbReference type="Google" id="ProtNLM"/>
    </source>
</evidence>
<comment type="caution">
    <text evidence="2">The sequence shown here is derived from an EMBL/GenBank/DDBJ whole genome shotgun (WGS) entry which is preliminary data.</text>
</comment>
<feature type="signal peptide" evidence="1">
    <location>
        <begin position="1"/>
        <end position="20"/>
    </location>
</feature>
<protein>
    <recommendedName>
        <fullName evidence="4">Lipoprotein</fullName>
    </recommendedName>
</protein>
<keyword evidence="3" id="KW-1185">Reference proteome</keyword>
<sequence length="45" mass="4893">MKRKRLFQIIGILGLATMLAACDKCGEPLRPFNMPKSCGDSRPAG</sequence>
<organism evidence="2 3">
    <name type="scientific">Bosea psychrotolerans</name>
    <dbReference type="NCBI Taxonomy" id="1871628"/>
    <lineage>
        <taxon>Bacteria</taxon>
        <taxon>Pseudomonadati</taxon>
        <taxon>Pseudomonadota</taxon>
        <taxon>Alphaproteobacteria</taxon>
        <taxon>Hyphomicrobiales</taxon>
        <taxon>Boseaceae</taxon>
        <taxon>Bosea</taxon>
    </lineage>
</organism>
<gene>
    <name evidence="2" type="ORF">CYD53_112103</name>
</gene>
<dbReference type="PROSITE" id="PS51257">
    <property type="entry name" value="PROKAR_LIPOPROTEIN"/>
    <property type="match status" value="1"/>
</dbReference>
<evidence type="ECO:0000313" key="2">
    <source>
        <dbReference type="EMBL" id="POR49278.1"/>
    </source>
</evidence>
<evidence type="ECO:0000256" key="1">
    <source>
        <dbReference type="SAM" id="SignalP"/>
    </source>
</evidence>
<dbReference type="RefSeq" id="WP_181011943.1">
    <property type="nucleotide sequence ID" value="NZ_PQFZ01000012.1"/>
</dbReference>
<accession>A0A2S4M3I5</accession>
<name>A0A2S4M3I5_9HYPH</name>
<dbReference type="AlphaFoldDB" id="A0A2S4M3I5"/>